<dbReference type="SUPFAM" id="SSF52540">
    <property type="entry name" value="P-loop containing nucleoside triphosphate hydrolases"/>
    <property type="match status" value="1"/>
</dbReference>
<evidence type="ECO:0000256" key="8">
    <source>
        <dbReference type="ARBA" id="ARBA00033408"/>
    </source>
</evidence>
<keyword evidence="4" id="KW-0547">Nucleotide-binding</keyword>
<protein>
    <recommendedName>
        <fullName evidence="3 9">DNA repair protein RecN</fullName>
    </recommendedName>
    <alternativeName>
        <fullName evidence="8 9">Recombination protein N</fullName>
    </alternativeName>
</protein>
<dbReference type="GO" id="GO:0005524">
    <property type="term" value="F:ATP binding"/>
    <property type="evidence" value="ECO:0007669"/>
    <property type="project" value="UniProtKB-KW"/>
</dbReference>
<evidence type="ECO:0000256" key="3">
    <source>
        <dbReference type="ARBA" id="ARBA00021315"/>
    </source>
</evidence>
<dbReference type="GO" id="GO:0009432">
    <property type="term" value="P:SOS response"/>
    <property type="evidence" value="ECO:0007669"/>
    <property type="project" value="TreeGrafter"/>
</dbReference>
<evidence type="ECO:0000256" key="1">
    <source>
        <dbReference type="ARBA" id="ARBA00003618"/>
    </source>
</evidence>
<dbReference type="GO" id="GO:0043590">
    <property type="term" value="C:bacterial nucleoid"/>
    <property type="evidence" value="ECO:0007669"/>
    <property type="project" value="TreeGrafter"/>
</dbReference>
<dbReference type="Pfam" id="PF02463">
    <property type="entry name" value="SMC_N"/>
    <property type="match status" value="1"/>
</dbReference>
<dbReference type="PANTHER" id="PTHR11059">
    <property type="entry name" value="DNA REPAIR PROTEIN RECN"/>
    <property type="match status" value="1"/>
</dbReference>
<dbReference type="RefSeq" id="WP_020851277.1">
    <property type="nucleotide sequence ID" value="NZ_CP006696.1"/>
</dbReference>
<evidence type="ECO:0000256" key="9">
    <source>
        <dbReference type="PIRNR" id="PIRNR003128"/>
    </source>
</evidence>
<dbReference type="GO" id="GO:0006281">
    <property type="term" value="P:DNA repair"/>
    <property type="evidence" value="ECO:0007669"/>
    <property type="project" value="UniProtKB-KW"/>
</dbReference>
<comment type="function">
    <text evidence="1 9">May be involved in recombinational repair of damaged DNA.</text>
</comment>
<dbReference type="AlphaFoldDB" id="A0A060HAV9"/>
<feature type="domain" description="RecF/RecN/SMC N-terminal" evidence="10">
    <location>
        <begin position="1"/>
        <end position="507"/>
    </location>
</feature>
<dbReference type="FunFam" id="3.40.50.300:FF:000356">
    <property type="entry name" value="DNA repair protein RecN"/>
    <property type="match status" value="1"/>
</dbReference>
<dbReference type="EMBL" id="CP006696">
    <property type="protein sequence ID" value="AIC10501.1"/>
    <property type="molecule type" value="Genomic_DNA"/>
</dbReference>
<organism evidence="11 12">
    <name type="scientific">Xylella fastidiosa subsp. sandyi Ann-1</name>
    <dbReference type="NCBI Taxonomy" id="155920"/>
    <lineage>
        <taxon>Bacteria</taxon>
        <taxon>Pseudomonadati</taxon>
        <taxon>Pseudomonadota</taxon>
        <taxon>Gammaproteobacteria</taxon>
        <taxon>Lysobacterales</taxon>
        <taxon>Lysobacteraceae</taxon>
        <taxon>Xylella</taxon>
    </lineage>
</organism>
<dbReference type="Gene3D" id="3.40.50.300">
    <property type="entry name" value="P-loop containing nucleotide triphosphate hydrolases"/>
    <property type="match status" value="2"/>
</dbReference>
<accession>A0A060HAV9</accession>
<evidence type="ECO:0000256" key="2">
    <source>
        <dbReference type="ARBA" id="ARBA00009441"/>
    </source>
</evidence>
<keyword evidence="7 9" id="KW-0234">DNA repair</keyword>
<dbReference type="NCBIfam" id="TIGR00634">
    <property type="entry name" value="recN"/>
    <property type="match status" value="1"/>
</dbReference>
<dbReference type="GO" id="GO:0006310">
    <property type="term" value="P:DNA recombination"/>
    <property type="evidence" value="ECO:0007669"/>
    <property type="project" value="InterPro"/>
</dbReference>
<evidence type="ECO:0000259" key="10">
    <source>
        <dbReference type="Pfam" id="PF02463"/>
    </source>
</evidence>
<evidence type="ECO:0000256" key="7">
    <source>
        <dbReference type="ARBA" id="ARBA00023204"/>
    </source>
</evidence>
<keyword evidence="5 9" id="KW-0227">DNA damage</keyword>
<evidence type="ECO:0000256" key="6">
    <source>
        <dbReference type="ARBA" id="ARBA00022840"/>
    </source>
</evidence>
<evidence type="ECO:0000256" key="4">
    <source>
        <dbReference type="ARBA" id="ARBA00022741"/>
    </source>
</evidence>
<dbReference type="FunFam" id="3.40.50.300:FF:000319">
    <property type="entry name" value="DNA repair protein RecN"/>
    <property type="match status" value="1"/>
</dbReference>
<dbReference type="InterPro" id="IPR003395">
    <property type="entry name" value="RecF/RecN/SMC_N"/>
</dbReference>
<dbReference type="PIRSF" id="PIRSF003128">
    <property type="entry name" value="RecN"/>
    <property type="match status" value="1"/>
</dbReference>
<reference evidence="11 12" key="1">
    <citation type="submission" date="2013-08" db="EMBL/GenBank/DDBJ databases">
        <authorList>
            <person name="Stouthamer R."/>
            <person name="Nunney L."/>
        </authorList>
    </citation>
    <scope>NUCLEOTIDE SEQUENCE [LARGE SCALE GENOMIC DNA]</scope>
    <source>
        <strain evidence="12">ann-1</strain>
    </source>
</reference>
<dbReference type="KEGG" id="xfs:D934_10960"/>
<evidence type="ECO:0000313" key="12">
    <source>
        <dbReference type="Proteomes" id="UP000027215"/>
    </source>
</evidence>
<name>A0A060HAV9_XYLFS</name>
<comment type="similarity">
    <text evidence="2 9">Belongs to the RecN family.</text>
</comment>
<dbReference type="InterPro" id="IPR004604">
    <property type="entry name" value="DNA_recomb/repair_RecN"/>
</dbReference>
<sequence length="557" mass="61475">MLRHLTIKDFAVVRNIELEFGPGMTVVSGETGAGKSLIIDALSFLSGLRADSSVVRHGAERAELSAEFDITIHHPARVWLRNVELDDGDQCQLRRIIRADGGSRAWINARPVTLSQLSDLATHLVEIHGQHEHQTLLSRQSQLVLLDAYAQNETERDAVQQAATHWQALLDERDALQAQGDMSERINFIEHQLIELQRENLDPATITALDASHRRQAHTAALIEACKNTTQRLNGDDTTSALHLLHAARHTLSRVTEHDARLGEVETLLDNAMIQVDEALTLLDRIHNDLNIDPEQLEAIELRIGRLHNLGRKHRCTPLDLAAQRDRMAAEVESMRNMDIHLQQLDHRISNAMTKWRQAAEKLSISRTRAAAALSTTTTNLINELGMGGGQLLIQLQPHENNRPHPNGAERTEFLIATNPGQPPRPLRKIASGGELSRVSLAIMVAALGLDTVPTMVFDEVDTGIGGAIADIVGQKLRALGEQHQVLCVTHLPQVAAKGHTHYRVSKIPIDGITQSAICLLDSQARQEEIARMLGGVHISKEAHAAAGKLLQELQEM</sequence>
<evidence type="ECO:0000313" key="11">
    <source>
        <dbReference type="EMBL" id="AIC10501.1"/>
    </source>
</evidence>
<proteinExistence type="inferred from homology"/>
<dbReference type="Proteomes" id="UP000027215">
    <property type="component" value="Chromosome"/>
</dbReference>
<dbReference type="PATRIC" id="fig|155920.8.peg.2567"/>
<dbReference type="CDD" id="cd03241">
    <property type="entry name" value="ABC_RecN"/>
    <property type="match status" value="2"/>
</dbReference>
<dbReference type="InterPro" id="IPR027417">
    <property type="entry name" value="P-loop_NTPase"/>
</dbReference>
<evidence type="ECO:0000256" key="5">
    <source>
        <dbReference type="ARBA" id="ARBA00022763"/>
    </source>
</evidence>
<keyword evidence="6" id="KW-0067">ATP-binding</keyword>
<dbReference type="PANTHER" id="PTHR11059:SF0">
    <property type="entry name" value="DNA REPAIR PROTEIN RECN"/>
    <property type="match status" value="1"/>
</dbReference>
<dbReference type="NCBIfam" id="NF008121">
    <property type="entry name" value="PRK10869.1"/>
    <property type="match status" value="1"/>
</dbReference>
<gene>
    <name evidence="11" type="ORF">D934_10960</name>
</gene>
<dbReference type="HOGENOM" id="CLU_018297_3_1_6"/>